<name>A0A7G5H0A9_9BACT</name>
<dbReference type="Proteomes" id="UP000515369">
    <property type="component" value="Chromosome"/>
</dbReference>
<keyword evidence="1" id="KW-0472">Membrane</keyword>
<feature type="transmembrane region" description="Helical" evidence="1">
    <location>
        <begin position="83"/>
        <end position="103"/>
    </location>
</feature>
<accession>A0A7G5H0A9</accession>
<evidence type="ECO:0000256" key="1">
    <source>
        <dbReference type="SAM" id="Phobius"/>
    </source>
</evidence>
<keyword evidence="3" id="KW-1185">Reference proteome</keyword>
<feature type="transmembrane region" description="Helical" evidence="1">
    <location>
        <begin position="6"/>
        <end position="27"/>
    </location>
</feature>
<dbReference type="AlphaFoldDB" id="A0A7G5H0A9"/>
<evidence type="ECO:0000313" key="2">
    <source>
        <dbReference type="EMBL" id="QMW04551.1"/>
    </source>
</evidence>
<keyword evidence="1" id="KW-1133">Transmembrane helix</keyword>
<keyword evidence="1" id="KW-0812">Transmembrane</keyword>
<dbReference type="RefSeq" id="WP_182461850.1">
    <property type="nucleotide sequence ID" value="NZ_CP059732.1"/>
</dbReference>
<evidence type="ECO:0008006" key="4">
    <source>
        <dbReference type="Google" id="ProtNLM"/>
    </source>
</evidence>
<evidence type="ECO:0000313" key="3">
    <source>
        <dbReference type="Proteomes" id="UP000515369"/>
    </source>
</evidence>
<proteinExistence type="predicted"/>
<gene>
    <name evidence="2" type="ORF">H3H32_06320</name>
</gene>
<feature type="transmembrane region" description="Helical" evidence="1">
    <location>
        <begin position="58"/>
        <end position="77"/>
    </location>
</feature>
<reference evidence="2 3" key="1">
    <citation type="submission" date="2020-07" db="EMBL/GenBank/DDBJ databases">
        <title>Spirosoma foliorum sp. nov., isolated from the leaves on the Nejang mountain Korea, Republic of.</title>
        <authorList>
            <person name="Ho H."/>
            <person name="Lee Y.-J."/>
            <person name="Nurcahyanto D.-A."/>
            <person name="Kim S.-G."/>
        </authorList>
    </citation>
    <scope>NUCLEOTIDE SEQUENCE [LARGE SCALE GENOMIC DNA]</scope>
    <source>
        <strain evidence="2 3">PL0136</strain>
    </source>
</reference>
<protein>
    <recommendedName>
        <fullName evidence="4">DUF3784 domain-containing protein</fullName>
    </recommendedName>
</protein>
<organism evidence="2 3">
    <name type="scientific">Spirosoma foliorum</name>
    <dbReference type="NCBI Taxonomy" id="2710596"/>
    <lineage>
        <taxon>Bacteria</taxon>
        <taxon>Pseudomonadati</taxon>
        <taxon>Bacteroidota</taxon>
        <taxon>Cytophagia</taxon>
        <taxon>Cytophagales</taxon>
        <taxon>Cytophagaceae</taxon>
        <taxon>Spirosoma</taxon>
    </lineage>
</organism>
<dbReference type="EMBL" id="CP059732">
    <property type="protein sequence ID" value="QMW04551.1"/>
    <property type="molecule type" value="Genomic_DNA"/>
</dbReference>
<sequence>MGGPHIVGVILFLVIGFIINSLFSYLLRKRIIDSGQIDKEALEVLLKPIGSTTESLKWGLLLLFGGLGLVILEFIPYEVHNSSLPYGIEAICLALGFLTYYLWMRK</sequence>
<dbReference type="KEGG" id="sfol:H3H32_06320"/>